<evidence type="ECO:0000256" key="3">
    <source>
        <dbReference type="ARBA" id="ARBA00022989"/>
    </source>
</evidence>
<feature type="transmembrane region" description="Helical" evidence="5">
    <location>
        <begin position="266"/>
        <end position="283"/>
    </location>
</feature>
<keyword evidence="9" id="KW-1185">Reference proteome</keyword>
<comment type="subcellular location">
    <subcellularLocation>
        <location evidence="1">Membrane</location>
        <topology evidence="1">Multi-pass membrane protein</topology>
    </subcellularLocation>
</comment>
<name>A0A914VQR7_9BILA</name>
<feature type="domain" description="Neurotransmitter-gated ion-channel ligand-binding" evidence="7">
    <location>
        <begin position="26"/>
        <end position="228"/>
    </location>
</feature>
<reference evidence="10" key="1">
    <citation type="submission" date="2022-11" db="UniProtKB">
        <authorList>
            <consortium name="WormBaseParasite"/>
        </authorList>
    </citation>
    <scope>IDENTIFICATION</scope>
</reference>
<evidence type="ECO:0000259" key="7">
    <source>
        <dbReference type="Pfam" id="PF02931"/>
    </source>
</evidence>
<feature type="transmembrane region" description="Helical" evidence="5">
    <location>
        <begin position="232"/>
        <end position="254"/>
    </location>
</feature>
<dbReference type="GO" id="GO:0005230">
    <property type="term" value="F:extracellular ligand-gated monoatomic ion channel activity"/>
    <property type="evidence" value="ECO:0007669"/>
    <property type="project" value="InterPro"/>
</dbReference>
<dbReference type="InterPro" id="IPR036719">
    <property type="entry name" value="Neuro-gated_channel_TM_sf"/>
</dbReference>
<keyword evidence="6" id="KW-0732">Signal</keyword>
<evidence type="ECO:0000256" key="2">
    <source>
        <dbReference type="ARBA" id="ARBA00022692"/>
    </source>
</evidence>
<dbReference type="InterPro" id="IPR038050">
    <property type="entry name" value="Neuro_actylchol_rec"/>
</dbReference>
<dbReference type="SUPFAM" id="SSF90112">
    <property type="entry name" value="Neurotransmitter-gated ion-channel transmembrane pore"/>
    <property type="match status" value="1"/>
</dbReference>
<dbReference type="PANTHER" id="PTHR18945">
    <property type="entry name" value="NEUROTRANSMITTER GATED ION CHANNEL"/>
    <property type="match status" value="1"/>
</dbReference>
<organism evidence="9 10">
    <name type="scientific">Plectus sambesii</name>
    <dbReference type="NCBI Taxonomy" id="2011161"/>
    <lineage>
        <taxon>Eukaryota</taxon>
        <taxon>Metazoa</taxon>
        <taxon>Ecdysozoa</taxon>
        <taxon>Nematoda</taxon>
        <taxon>Chromadorea</taxon>
        <taxon>Plectida</taxon>
        <taxon>Plectina</taxon>
        <taxon>Plectoidea</taxon>
        <taxon>Plectidae</taxon>
        <taxon>Plectus</taxon>
    </lineage>
</organism>
<keyword evidence="4 5" id="KW-0472">Membrane</keyword>
<dbReference type="CDD" id="cd18989">
    <property type="entry name" value="LGIC_ECD_cation"/>
    <property type="match status" value="1"/>
</dbReference>
<dbReference type="CDD" id="cd19051">
    <property type="entry name" value="LGIC_TM_cation"/>
    <property type="match status" value="1"/>
</dbReference>
<dbReference type="FunFam" id="2.70.170.10:FF:000027">
    <property type="entry name" value="Ligand-Gated ion Channel"/>
    <property type="match status" value="1"/>
</dbReference>
<evidence type="ECO:0000313" key="10">
    <source>
        <dbReference type="WBParaSite" id="PSAMB.scaffold2310size23953.g17243.t1"/>
    </source>
</evidence>
<dbReference type="InterPro" id="IPR006201">
    <property type="entry name" value="Neur_channel"/>
</dbReference>
<feature type="transmembrane region" description="Helical" evidence="5">
    <location>
        <begin position="418"/>
        <end position="438"/>
    </location>
</feature>
<evidence type="ECO:0000256" key="5">
    <source>
        <dbReference type="SAM" id="Phobius"/>
    </source>
</evidence>
<dbReference type="SUPFAM" id="SSF63712">
    <property type="entry name" value="Nicotinic receptor ligand binding domain-like"/>
    <property type="match status" value="1"/>
</dbReference>
<protein>
    <submittedName>
        <fullName evidence="10">Uncharacterized protein</fullName>
    </submittedName>
</protein>
<dbReference type="GO" id="GO:0016020">
    <property type="term" value="C:membrane"/>
    <property type="evidence" value="ECO:0007669"/>
    <property type="project" value="UniProtKB-SubCell"/>
</dbReference>
<dbReference type="Pfam" id="PF02931">
    <property type="entry name" value="Neur_chan_LBD"/>
    <property type="match status" value="1"/>
</dbReference>
<dbReference type="Gene3D" id="1.20.58.390">
    <property type="entry name" value="Neurotransmitter-gated ion-channel transmembrane domain"/>
    <property type="match status" value="1"/>
</dbReference>
<dbReference type="GO" id="GO:0004888">
    <property type="term" value="F:transmembrane signaling receptor activity"/>
    <property type="evidence" value="ECO:0007669"/>
    <property type="project" value="InterPro"/>
</dbReference>
<dbReference type="Gene3D" id="2.70.170.10">
    <property type="entry name" value="Neurotransmitter-gated ion-channel ligand-binding domain"/>
    <property type="match status" value="1"/>
</dbReference>
<dbReference type="WBParaSite" id="PSAMB.scaffold2310size23953.g17243.t1">
    <property type="protein sequence ID" value="PSAMB.scaffold2310size23953.g17243.t1"/>
    <property type="gene ID" value="PSAMB.scaffold2310size23953.g17243"/>
</dbReference>
<dbReference type="InterPro" id="IPR036734">
    <property type="entry name" value="Neur_chan_lig-bd_sf"/>
</dbReference>
<evidence type="ECO:0000259" key="8">
    <source>
        <dbReference type="Pfam" id="PF02932"/>
    </source>
</evidence>
<feature type="chain" id="PRO_5037594265" evidence="6">
    <location>
        <begin position="24"/>
        <end position="442"/>
    </location>
</feature>
<feature type="domain" description="Neurotransmitter-gated ion-channel transmembrane" evidence="8">
    <location>
        <begin position="237"/>
        <end position="334"/>
    </location>
</feature>
<keyword evidence="3 5" id="KW-1133">Transmembrane helix</keyword>
<evidence type="ECO:0000256" key="4">
    <source>
        <dbReference type="ARBA" id="ARBA00023136"/>
    </source>
</evidence>
<evidence type="ECO:0000256" key="1">
    <source>
        <dbReference type="ARBA" id="ARBA00004141"/>
    </source>
</evidence>
<accession>A0A914VQR7</accession>
<dbReference type="AlphaFoldDB" id="A0A914VQR7"/>
<dbReference type="Proteomes" id="UP000887566">
    <property type="component" value="Unplaced"/>
</dbReference>
<feature type="transmembrane region" description="Helical" evidence="5">
    <location>
        <begin position="295"/>
        <end position="320"/>
    </location>
</feature>
<sequence length="442" mass="51211">MLVNWQYLFLIHLLAFVIQKGETSERDVVTHIFENYDKRIRPVRNDSQATLVKIGMNIISVLDVNEQQEYIKLAVSFDNGWHDDFLTWDPAKFNGTTSIIVPADLIWTPDVTVTSTVLDTEYIVEKKDLNPEIKFTGDVRLNFAYVLSNRCEMKTDNFPFDSQECVFVMSSWSFATNRIVLEHIGGQRRIQNLNAEWDVFPYTNETTDYYLEPENPRRRIIYRMKIKRKSSYYVWVIIAPTFIISALSIAGMFAPFNSTGDREEKVSLGLTTLLTLAVILSLVTGEMPRSTNLPLLGRFVLFEISICVVSVALSICTMFLHQRATTRQWAVPRWLLYIVQCKRSDRINDGPEIKLPKSGLDSNRKCSEWLKKDAENIASVCFEQFSQVIADIKQLLVENKEAEDRKTLWLLVFDRIDLTLFFVFQTVHIIYFSVTFAFDFQS</sequence>
<feature type="signal peptide" evidence="6">
    <location>
        <begin position="1"/>
        <end position="23"/>
    </location>
</feature>
<dbReference type="PRINTS" id="PR00252">
    <property type="entry name" value="NRIONCHANNEL"/>
</dbReference>
<evidence type="ECO:0000256" key="6">
    <source>
        <dbReference type="SAM" id="SignalP"/>
    </source>
</evidence>
<keyword evidence="2 5" id="KW-0812">Transmembrane</keyword>
<dbReference type="InterPro" id="IPR006029">
    <property type="entry name" value="Neurotrans-gated_channel_TM"/>
</dbReference>
<proteinExistence type="predicted"/>
<evidence type="ECO:0000313" key="9">
    <source>
        <dbReference type="Proteomes" id="UP000887566"/>
    </source>
</evidence>
<dbReference type="InterPro" id="IPR006202">
    <property type="entry name" value="Neur_chan_lig-bd"/>
</dbReference>
<dbReference type="Pfam" id="PF02932">
    <property type="entry name" value="Neur_chan_memb"/>
    <property type="match status" value="1"/>
</dbReference>